<dbReference type="SUPFAM" id="SSF53098">
    <property type="entry name" value="Ribonuclease H-like"/>
    <property type="match status" value="1"/>
</dbReference>
<keyword evidence="3" id="KW-1185">Reference proteome</keyword>
<dbReference type="GO" id="GO:0003676">
    <property type="term" value="F:nucleic acid binding"/>
    <property type="evidence" value="ECO:0007669"/>
    <property type="project" value="InterPro"/>
</dbReference>
<dbReference type="Pfam" id="PF13456">
    <property type="entry name" value="RVT_3"/>
    <property type="match status" value="1"/>
</dbReference>
<dbReference type="PANTHER" id="PTHR47723">
    <property type="entry name" value="OS05G0353850 PROTEIN"/>
    <property type="match status" value="1"/>
</dbReference>
<dbReference type="PROSITE" id="PS50879">
    <property type="entry name" value="RNASE_H_1"/>
    <property type="match status" value="1"/>
</dbReference>
<accession>A0A843WKT1</accession>
<dbReference type="Proteomes" id="UP000652761">
    <property type="component" value="Unassembled WGS sequence"/>
</dbReference>
<dbReference type="OrthoDB" id="597234at2759"/>
<dbReference type="InterPro" id="IPR053151">
    <property type="entry name" value="RNase_H-like"/>
</dbReference>
<proteinExistence type="predicted"/>
<organism evidence="2 3">
    <name type="scientific">Colocasia esculenta</name>
    <name type="common">Wild taro</name>
    <name type="synonym">Arum esculentum</name>
    <dbReference type="NCBI Taxonomy" id="4460"/>
    <lineage>
        <taxon>Eukaryota</taxon>
        <taxon>Viridiplantae</taxon>
        <taxon>Streptophyta</taxon>
        <taxon>Embryophyta</taxon>
        <taxon>Tracheophyta</taxon>
        <taxon>Spermatophyta</taxon>
        <taxon>Magnoliopsida</taxon>
        <taxon>Liliopsida</taxon>
        <taxon>Araceae</taxon>
        <taxon>Aroideae</taxon>
        <taxon>Colocasieae</taxon>
        <taxon>Colocasia</taxon>
    </lineage>
</organism>
<dbReference type="InterPro" id="IPR002156">
    <property type="entry name" value="RNaseH_domain"/>
</dbReference>
<reference evidence="2" key="1">
    <citation type="submission" date="2017-07" db="EMBL/GenBank/DDBJ databases">
        <title>Taro Niue Genome Assembly and Annotation.</title>
        <authorList>
            <person name="Atibalentja N."/>
            <person name="Keating K."/>
            <person name="Fields C.J."/>
        </authorList>
    </citation>
    <scope>NUCLEOTIDE SEQUENCE</scope>
    <source>
        <strain evidence="2">Niue_2</strain>
        <tissue evidence="2">Leaf</tissue>
    </source>
</reference>
<dbReference type="CDD" id="cd06222">
    <property type="entry name" value="RNase_H_like"/>
    <property type="match status" value="1"/>
</dbReference>
<evidence type="ECO:0000313" key="3">
    <source>
        <dbReference type="Proteomes" id="UP000652761"/>
    </source>
</evidence>
<dbReference type="Gene3D" id="3.30.420.10">
    <property type="entry name" value="Ribonuclease H-like superfamily/Ribonuclease H"/>
    <property type="match status" value="1"/>
</dbReference>
<dbReference type="EMBL" id="NMUH01003256">
    <property type="protein sequence ID" value="MQM04634.1"/>
    <property type="molecule type" value="Genomic_DNA"/>
</dbReference>
<dbReference type="InterPro" id="IPR036397">
    <property type="entry name" value="RNaseH_sf"/>
</dbReference>
<evidence type="ECO:0000313" key="2">
    <source>
        <dbReference type="EMBL" id="MQM04634.1"/>
    </source>
</evidence>
<protein>
    <recommendedName>
        <fullName evidence="1">RNase H type-1 domain-containing protein</fullName>
    </recommendedName>
</protein>
<feature type="domain" description="RNase H type-1" evidence="1">
    <location>
        <begin position="1"/>
        <end position="122"/>
    </location>
</feature>
<dbReference type="PROSITE" id="PS51257">
    <property type="entry name" value="PROKAR_LIPOPROTEIN"/>
    <property type="match status" value="1"/>
</dbReference>
<dbReference type="GO" id="GO:0004523">
    <property type="term" value="F:RNA-DNA hybrid ribonuclease activity"/>
    <property type="evidence" value="ECO:0007669"/>
    <property type="project" value="InterPro"/>
</dbReference>
<dbReference type="InterPro" id="IPR044730">
    <property type="entry name" value="RNase_H-like_dom_plant"/>
</dbReference>
<comment type="caution">
    <text evidence="2">The sequence shown here is derived from an EMBL/GenBank/DDBJ whole genome shotgun (WGS) entry which is preliminary data.</text>
</comment>
<sequence>MDGACKGNPGPCGGGGCLRDSNGDVHLSFVYFYGHGNSVIAKVRALCDGLRLAEHRGLSISAVYSDSLVLAQSFILDKCPSWKCSWWWRISKSLLNKFNITVLHVYRETNRVADALASFACERGYSSVFTGSSFPHFCKGPVVLDKTGFPSIRLV</sequence>
<dbReference type="PANTHER" id="PTHR47723:SF19">
    <property type="entry name" value="POLYNUCLEOTIDYL TRANSFERASE, RIBONUCLEASE H-LIKE SUPERFAMILY PROTEIN"/>
    <property type="match status" value="1"/>
</dbReference>
<name>A0A843WKT1_COLES</name>
<dbReference type="InterPro" id="IPR012337">
    <property type="entry name" value="RNaseH-like_sf"/>
</dbReference>
<dbReference type="AlphaFoldDB" id="A0A843WKT1"/>
<gene>
    <name evidence="2" type="ORF">Taro_037434</name>
</gene>
<evidence type="ECO:0000259" key="1">
    <source>
        <dbReference type="PROSITE" id="PS50879"/>
    </source>
</evidence>